<keyword evidence="3 4" id="KW-0975">Bacterial flagellum</keyword>
<dbReference type="Proteomes" id="UP000076964">
    <property type="component" value="Unassembled WGS sequence"/>
</dbReference>
<accession>A0A177EAD6</accession>
<dbReference type="GO" id="GO:0071973">
    <property type="term" value="P:bacterial-type flagellum-dependent cell motility"/>
    <property type="evidence" value="ECO:0007669"/>
    <property type="project" value="InterPro"/>
</dbReference>
<organism evidence="6 7">
    <name type="scientific">Thermodesulfatator autotrophicus</name>
    <dbReference type="NCBI Taxonomy" id="1795632"/>
    <lineage>
        <taxon>Bacteria</taxon>
        <taxon>Pseudomonadati</taxon>
        <taxon>Thermodesulfobacteriota</taxon>
        <taxon>Thermodesulfobacteria</taxon>
        <taxon>Thermodesulfobacteriales</taxon>
        <taxon>Thermodesulfatatoraceae</taxon>
        <taxon>Thermodesulfatator</taxon>
    </lineage>
</organism>
<proteinExistence type="inferred from homology"/>
<comment type="similarity">
    <text evidence="2 4">Belongs to the FliE family.</text>
</comment>
<protein>
    <recommendedName>
        <fullName evidence="4 5">Flagellar hook-basal body complex protein FliE</fullName>
    </recommendedName>
</protein>
<evidence type="ECO:0000256" key="1">
    <source>
        <dbReference type="ARBA" id="ARBA00004117"/>
    </source>
</evidence>
<reference evidence="6 7" key="1">
    <citation type="submission" date="2016-02" db="EMBL/GenBank/DDBJ databases">
        <title>Draft genome sequence of Thermodesulfatator sp. S606.</title>
        <authorList>
            <person name="Lai Q."/>
            <person name="Cao J."/>
            <person name="Dupont S."/>
            <person name="Shao Z."/>
            <person name="Jebbar M."/>
            <person name="Alain K."/>
        </authorList>
    </citation>
    <scope>NUCLEOTIDE SEQUENCE [LARGE SCALE GENOMIC DNA]</scope>
    <source>
        <strain evidence="6 7">S606</strain>
    </source>
</reference>
<dbReference type="AlphaFoldDB" id="A0A177EAD6"/>
<dbReference type="HAMAP" id="MF_00724">
    <property type="entry name" value="FliE"/>
    <property type="match status" value="1"/>
</dbReference>
<keyword evidence="7" id="KW-1185">Reference proteome</keyword>
<evidence type="ECO:0000256" key="4">
    <source>
        <dbReference type="HAMAP-Rule" id="MF_00724"/>
    </source>
</evidence>
<dbReference type="STRING" id="1795632.TH606_03210"/>
<dbReference type="NCBIfam" id="TIGR00205">
    <property type="entry name" value="fliE"/>
    <property type="match status" value="1"/>
</dbReference>
<gene>
    <name evidence="4" type="primary">fliE</name>
    <name evidence="6" type="ORF">TH606_03210</name>
</gene>
<dbReference type="PANTHER" id="PTHR34653:SF1">
    <property type="entry name" value="FLAGELLAR HOOK-BASAL BODY COMPLEX PROTEIN FLIE"/>
    <property type="match status" value="1"/>
</dbReference>
<dbReference type="InterPro" id="IPR001624">
    <property type="entry name" value="FliE"/>
</dbReference>
<evidence type="ECO:0000256" key="3">
    <source>
        <dbReference type="ARBA" id="ARBA00023143"/>
    </source>
</evidence>
<dbReference type="RefSeq" id="WP_068541258.1">
    <property type="nucleotide sequence ID" value="NZ_LSFI01000010.1"/>
</dbReference>
<dbReference type="OrthoDB" id="9812413at2"/>
<dbReference type="Pfam" id="PF02049">
    <property type="entry name" value="FliE"/>
    <property type="match status" value="1"/>
</dbReference>
<dbReference type="PRINTS" id="PR01006">
    <property type="entry name" value="FLGHOOKFLIE"/>
</dbReference>
<dbReference type="GO" id="GO:0009425">
    <property type="term" value="C:bacterial-type flagellum basal body"/>
    <property type="evidence" value="ECO:0007669"/>
    <property type="project" value="UniProtKB-SubCell"/>
</dbReference>
<dbReference type="PANTHER" id="PTHR34653">
    <property type="match status" value="1"/>
</dbReference>
<dbReference type="GO" id="GO:0003774">
    <property type="term" value="F:cytoskeletal motor activity"/>
    <property type="evidence" value="ECO:0007669"/>
    <property type="project" value="InterPro"/>
</dbReference>
<name>A0A177EAD6_9BACT</name>
<evidence type="ECO:0000313" key="7">
    <source>
        <dbReference type="Proteomes" id="UP000076964"/>
    </source>
</evidence>
<evidence type="ECO:0000256" key="2">
    <source>
        <dbReference type="ARBA" id="ARBA00009272"/>
    </source>
</evidence>
<comment type="subcellular location">
    <subcellularLocation>
        <location evidence="1 4">Bacterial flagellum basal body</location>
    </subcellularLocation>
</comment>
<evidence type="ECO:0000256" key="5">
    <source>
        <dbReference type="NCBIfam" id="TIGR00205"/>
    </source>
</evidence>
<dbReference type="GO" id="GO:0005198">
    <property type="term" value="F:structural molecule activity"/>
    <property type="evidence" value="ECO:0007669"/>
    <property type="project" value="UniProtKB-UniRule"/>
</dbReference>
<dbReference type="EMBL" id="LSFI01000010">
    <property type="protein sequence ID" value="OAG28162.1"/>
    <property type="molecule type" value="Genomic_DNA"/>
</dbReference>
<sequence>MKINGLGNPYGLKNLPVQKEPATKGNFMELLKQEVASVDAAQKVAAENLRAFAAGENPDLMALTLSLTKADLSFRFLLQVRNKVLQAYEEVMRMQL</sequence>
<comment type="caution">
    <text evidence="6">The sequence shown here is derived from an EMBL/GenBank/DDBJ whole genome shotgun (WGS) entry which is preliminary data.</text>
</comment>
<evidence type="ECO:0000313" key="6">
    <source>
        <dbReference type="EMBL" id="OAG28162.1"/>
    </source>
</evidence>